<dbReference type="InterPro" id="IPR012677">
    <property type="entry name" value="Nucleotide-bd_a/b_plait_sf"/>
</dbReference>
<dbReference type="CDD" id="cd12402">
    <property type="entry name" value="RRM_eIF4B"/>
    <property type="match status" value="1"/>
</dbReference>
<evidence type="ECO:0000256" key="3">
    <source>
        <dbReference type="SAM" id="MobiDB-lite"/>
    </source>
</evidence>
<reference evidence="5 6" key="1">
    <citation type="submission" date="2019-01" db="EMBL/GenBank/DDBJ databases">
        <authorList>
            <person name="Sayadi A."/>
        </authorList>
    </citation>
    <scope>NUCLEOTIDE SEQUENCE [LARGE SCALE GENOMIC DNA]</scope>
</reference>
<dbReference type="EMBL" id="CAACVG010007673">
    <property type="protein sequence ID" value="VEN46562.1"/>
    <property type="molecule type" value="Genomic_DNA"/>
</dbReference>
<feature type="region of interest" description="Disordered" evidence="3">
    <location>
        <begin position="157"/>
        <end position="531"/>
    </location>
</feature>
<dbReference type="AlphaFoldDB" id="A0A653CFA6"/>
<protein>
    <recommendedName>
        <fullName evidence="4">RRM domain-containing protein</fullName>
    </recommendedName>
</protein>
<dbReference type="InterPro" id="IPR035979">
    <property type="entry name" value="RBD_domain_sf"/>
</dbReference>
<organism evidence="5 6">
    <name type="scientific">Callosobruchus maculatus</name>
    <name type="common">Southern cowpea weevil</name>
    <name type="synonym">Pulse bruchid</name>
    <dbReference type="NCBI Taxonomy" id="64391"/>
    <lineage>
        <taxon>Eukaryota</taxon>
        <taxon>Metazoa</taxon>
        <taxon>Ecdysozoa</taxon>
        <taxon>Arthropoda</taxon>
        <taxon>Hexapoda</taxon>
        <taxon>Insecta</taxon>
        <taxon>Pterygota</taxon>
        <taxon>Neoptera</taxon>
        <taxon>Endopterygota</taxon>
        <taxon>Coleoptera</taxon>
        <taxon>Polyphaga</taxon>
        <taxon>Cucujiformia</taxon>
        <taxon>Chrysomeloidea</taxon>
        <taxon>Chrysomelidae</taxon>
        <taxon>Bruchinae</taxon>
        <taxon>Bruchini</taxon>
        <taxon>Callosobruchus</taxon>
    </lineage>
</organism>
<feature type="compositionally biased region" description="Basic and acidic residues" evidence="3">
    <location>
        <begin position="182"/>
        <end position="204"/>
    </location>
</feature>
<keyword evidence="6" id="KW-1185">Reference proteome</keyword>
<evidence type="ECO:0000313" key="6">
    <source>
        <dbReference type="Proteomes" id="UP000410492"/>
    </source>
</evidence>
<keyword evidence="1 2" id="KW-0694">RNA-binding</keyword>
<dbReference type="Gene3D" id="3.30.70.330">
    <property type="match status" value="1"/>
</dbReference>
<evidence type="ECO:0000259" key="4">
    <source>
        <dbReference type="PROSITE" id="PS50102"/>
    </source>
</evidence>
<feature type="compositionally biased region" description="Basic and acidic residues" evidence="3">
    <location>
        <begin position="256"/>
        <end position="361"/>
    </location>
</feature>
<feature type="compositionally biased region" description="Low complexity" evidence="3">
    <location>
        <begin position="375"/>
        <end position="386"/>
    </location>
</feature>
<sequence length="577" mass="65098">MIFYKKHRVLFPSNPYGSQMLTGRTKLTSMVCFSCNVSDLYETRKAVNVVLPTAPKASRDYEDISDKVPKEPPFCAYISNLPYDVDEEEITEFFKDMRIASLRIPKDDRGGEVPRSKGYGYVEFEDRESLMDALILRDTNLKNRRVRIEVATNNDGERRRGMGMMSRDREGGGAFSSGDWRSGARAESSDERRSFRDRDDRGGGREGGGGGGAFTREGMREGGIGGERSGRDSYRSNREDRGGGGPQDDGPGAWRTGDRPSFNRDRDRGGFSRDGDRDRDRGFTRDGDRDRGFNRDGDREERRGFGGRRFEDRDRNEGFTRGGGRDRDDRDRSEGFSRGGRDNRDDRDDRDGSDRERDQPRARPKLVLAPRTKPIEPAVAEPAAPAQSIFGSAKPVDTSQREREIEEKLAKHQTTDRPSRDRDGSRDRRPISRERRRGGSRDRRQDSRQGSRAGSRDRRNDSRDRRADSRDRRGDSDDDRRPSSSEGRNRGSPDRRPPSVSPDRRPRAGRTVPPTEDLPAGRTETALRIGGRLVGRADTTAGRDVLAEEVLSSQKQAISRQGQTLAQQGQTVAKQRV</sequence>
<feature type="compositionally biased region" description="Basic and acidic residues" evidence="3">
    <location>
        <begin position="399"/>
        <end position="506"/>
    </location>
</feature>
<accession>A0A653CFA6</accession>
<evidence type="ECO:0000256" key="2">
    <source>
        <dbReference type="PROSITE-ProRule" id="PRU00176"/>
    </source>
</evidence>
<evidence type="ECO:0000313" key="5">
    <source>
        <dbReference type="EMBL" id="VEN46562.1"/>
    </source>
</evidence>
<dbReference type="PANTHER" id="PTHR23236">
    <property type="entry name" value="EUKARYOTIC TRANSLATION INITIATION FACTOR 4B/4H"/>
    <property type="match status" value="1"/>
</dbReference>
<feature type="compositionally biased region" description="Basic and acidic residues" evidence="3">
    <location>
        <begin position="228"/>
        <end position="242"/>
    </location>
</feature>
<dbReference type="PANTHER" id="PTHR23236:SF2">
    <property type="entry name" value="EUKARYOTIC TRANSLATION INITIATION FACTOR 4B"/>
    <property type="match status" value="1"/>
</dbReference>
<dbReference type="InterPro" id="IPR033107">
    <property type="entry name" value="EIF-4B_RRM"/>
</dbReference>
<proteinExistence type="predicted"/>
<dbReference type="PROSITE" id="PS50102">
    <property type="entry name" value="RRM"/>
    <property type="match status" value="1"/>
</dbReference>
<dbReference type="Proteomes" id="UP000410492">
    <property type="component" value="Unassembled WGS sequence"/>
</dbReference>
<dbReference type="SUPFAM" id="SSF54928">
    <property type="entry name" value="RNA-binding domain, RBD"/>
    <property type="match status" value="1"/>
</dbReference>
<gene>
    <name evidence="5" type="ORF">CALMAC_LOCUS8605</name>
</gene>
<dbReference type="Pfam" id="PF00076">
    <property type="entry name" value="RRM_1"/>
    <property type="match status" value="1"/>
</dbReference>
<dbReference type="OrthoDB" id="1748655at2759"/>
<dbReference type="GO" id="GO:0003723">
    <property type="term" value="F:RNA binding"/>
    <property type="evidence" value="ECO:0007669"/>
    <property type="project" value="UniProtKB-UniRule"/>
</dbReference>
<dbReference type="InterPro" id="IPR000504">
    <property type="entry name" value="RRM_dom"/>
</dbReference>
<evidence type="ECO:0000256" key="1">
    <source>
        <dbReference type="ARBA" id="ARBA00022884"/>
    </source>
</evidence>
<feature type="domain" description="RRM" evidence="4">
    <location>
        <begin position="74"/>
        <end position="153"/>
    </location>
</feature>
<name>A0A653CFA6_CALMS</name>
<dbReference type="SMART" id="SM00360">
    <property type="entry name" value="RRM"/>
    <property type="match status" value="1"/>
</dbReference>
<feature type="compositionally biased region" description="Basic and acidic residues" evidence="3">
    <location>
        <begin position="157"/>
        <end position="171"/>
    </location>
</feature>